<dbReference type="Proteomes" id="UP000654279">
    <property type="component" value="Unassembled WGS sequence"/>
</dbReference>
<dbReference type="EMBL" id="JACRSO010000001">
    <property type="protein sequence ID" value="MBC8527894.1"/>
    <property type="molecule type" value="Genomic_DNA"/>
</dbReference>
<gene>
    <name evidence="6" type="ORF">H8699_00385</name>
</gene>
<dbReference type="RefSeq" id="WP_249283976.1">
    <property type="nucleotide sequence ID" value="NZ_JACRSO010000001.1"/>
</dbReference>
<evidence type="ECO:0000256" key="2">
    <source>
        <dbReference type="ARBA" id="ARBA00023002"/>
    </source>
</evidence>
<dbReference type="CDD" id="cd08194">
    <property type="entry name" value="Fe-ADH-like"/>
    <property type="match status" value="1"/>
</dbReference>
<dbReference type="PANTHER" id="PTHR11496">
    <property type="entry name" value="ALCOHOL DEHYDROGENASE"/>
    <property type="match status" value="1"/>
</dbReference>
<dbReference type="Gene3D" id="1.20.1090.10">
    <property type="entry name" value="Dehydroquinate synthase-like - alpha domain"/>
    <property type="match status" value="1"/>
</dbReference>
<reference evidence="6" key="1">
    <citation type="submission" date="2020-08" db="EMBL/GenBank/DDBJ databases">
        <title>Genome public.</title>
        <authorList>
            <person name="Liu C."/>
            <person name="Sun Q."/>
        </authorList>
    </citation>
    <scope>NUCLEOTIDE SEQUENCE</scope>
    <source>
        <strain evidence="6">NSJ-44</strain>
    </source>
</reference>
<dbReference type="SUPFAM" id="SSF56796">
    <property type="entry name" value="Dehydroquinate synthase-like"/>
    <property type="match status" value="1"/>
</dbReference>
<dbReference type="Gene3D" id="3.40.50.1970">
    <property type="match status" value="1"/>
</dbReference>
<dbReference type="GO" id="GO:0046872">
    <property type="term" value="F:metal ion binding"/>
    <property type="evidence" value="ECO:0007669"/>
    <property type="project" value="InterPro"/>
</dbReference>
<feature type="domain" description="Alcohol dehydrogenase iron-type/glycerol dehydrogenase GldA" evidence="4">
    <location>
        <begin position="8"/>
        <end position="174"/>
    </location>
</feature>
<comment type="caution">
    <text evidence="6">The sequence shown here is derived from an EMBL/GenBank/DDBJ whole genome shotgun (WGS) entry which is preliminary data.</text>
</comment>
<dbReference type="AlphaFoldDB" id="A0A926CYV1"/>
<keyword evidence="2" id="KW-0560">Oxidoreductase</keyword>
<sequence>MSHVFLTPHKIVSGRDALNDAAGALAKMGRKALVVTDGMMEKLGNVDKVCQVLEGAGVAYSVFAQVNCEPTDQVVDAGLAQYREAECDFLVAIGGGSPIDTMKAIAMLAVCGGRAADYMGKVVEEKLPAMAAIPTTAGTGSEATQFTIITDTATEVKMLLKGPSLLPELAIIDPQFTLTAPPAITAATGVDAFTHAIEAYTSRKAQPISDTFALSAVKRIFANLKQAYDHGDDVEARIQMSVASLEAGIAFNNSSVTIVHGMSRPIGALFHVPHGLSNAMLLEECLRDVACGAVERFADLARQCRLAGSKTPDEEAKDAFIAGVAQLLQSIDIPTLAQYGIDQDAYFASIDKMAQDAFDSGSPSNTRKEMDVPAIKALYERMWK</sequence>
<dbReference type="PROSITE" id="PS00913">
    <property type="entry name" value="ADH_IRON_1"/>
    <property type="match status" value="1"/>
</dbReference>
<evidence type="ECO:0000259" key="4">
    <source>
        <dbReference type="Pfam" id="PF00465"/>
    </source>
</evidence>
<dbReference type="InterPro" id="IPR018211">
    <property type="entry name" value="ADH_Fe_CS"/>
</dbReference>
<evidence type="ECO:0000256" key="1">
    <source>
        <dbReference type="ARBA" id="ARBA00007358"/>
    </source>
</evidence>
<keyword evidence="3" id="KW-0520">NAD</keyword>
<keyword evidence="7" id="KW-1185">Reference proteome</keyword>
<dbReference type="InterPro" id="IPR056798">
    <property type="entry name" value="ADH_Fe_C"/>
</dbReference>
<dbReference type="InterPro" id="IPR001670">
    <property type="entry name" value="ADH_Fe/GldA"/>
</dbReference>
<dbReference type="FunFam" id="3.40.50.1970:FF:000003">
    <property type="entry name" value="Alcohol dehydrogenase, iron-containing"/>
    <property type="match status" value="1"/>
</dbReference>
<evidence type="ECO:0000313" key="7">
    <source>
        <dbReference type="Proteomes" id="UP000654279"/>
    </source>
</evidence>
<dbReference type="InterPro" id="IPR039697">
    <property type="entry name" value="Alcohol_dehydrogenase_Fe"/>
</dbReference>
<proteinExistence type="inferred from homology"/>
<dbReference type="FunFam" id="1.20.1090.10:FF:000001">
    <property type="entry name" value="Aldehyde-alcohol dehydrogenase"/>
    <property type="match status" value="1"/>
</dbReference>
<dbReference type="Pfam" id="PF25137">
    <property type="entry name" value="ADH_Fe_C"/>
    <property type="match status" value="1"/>
</dbReference>
<evidence type="ECO:0000313" key="6">
    <source>
        <dbReference type="EMBL" id="MBC8527894.1"/>
    </source>
</evidence>
<feature type="domain" description="Fe-containing alcohol dehydrogenase-like C-terminal" evidence="5">
    <location>
        <begin position="185"/>
        <end position="382"/>
    </location>
</feature>
<accession>A0A926CYV1</accession>
<dbReference type="PANTHER" id="PTHR11496:SF102">
    <property type="entry name" value="ALCOHOL DEHYDROGENASE 4"/>
    <property type="match status" value="1"/>
</dbReference>
<dbReference type="Pfam" id="PF00465">
    <property type="entry name" value="Fe-ADH"/>
    <property type="match status" value="1"/>
</dbReference>
<name>A0A926CYV1_9FIRM</name>
<comment type="similarity">
    <text evidence="1">Belongs to the iron-containing alcohol dehydrogenase family.</text>
</comment>
<evidence type="ECO:0000259" key="5">
    <source>
        <dbReference type="Pfam" id="PF25137"/>
    </source>
</evidence>
<protein>
    <submittedName>
        <fullName evidence="6">Iron-containing alcohol dehydrogenase</fullName>
    </submittedName>
</protein>
<evidence type="ECO:0000256" key="3">
    <source>
        <dbReference type="ARBA" id="ARBA00023027"/>
    </source>
</evidence>
<dbReference type="GO" id="GO:0004022">
    <property type="term" value="F:alcohol dehydrogenase (NAD+) activity"/>
    <property type="evidence" value="ECO:0007669"/>
    <property type="project" value="UniProtKB-ARBA"/>
</dbReference>
<organism evidence="6 7">
    <name type="scientific">Luoshenia tenuis</name>
    <dbReference type="NCBI Taxonomy" id="2763654"/>
    <lineage>
        <taxon>Bacteria</taxon>
        <taxon>Bacillati</taxon>
        <taxon>Bacillota</taxon>
        <taxon>Clostridia</taxon>
        <taxon>Christensenellales</taxon>
        <taxon>Christensenellaceae</taxon>
        <taxon>Luoshenia</taxon>
    </lineage>
</organism>